<dbReference type="PANTHER" id="PTHR43775:SF29">
    <property type="entry name" value="ASPERFURANONE POLYKETIDE SYNTHASE AFOG-RELATED"/>
    <property type="match status" value="1"/>
</dbReference>
<dbReference type="SUPFAM" id="SSF51735">
    <property type="entry name" value="NAD(P)-binding Rossmann-fold domains"/>
    <property type="match status" value="2"/>
</dbReference>
<dbReference type="InterPro" id="IPR013217">
    <property type="entry name" value="Methyltransf_12"/>
</dbReference>
<dbReference type="SMART" id="SM00826">
    <property type="entry name" value="PKS_DH"/>
    <property type="match status" value="1"/>
</dbReference>
<dbReference type="SMART" id="SM00827">
    <property type="entry name" value="PKS_AT"/>
    <property type="match status" value="1"/>
</dbReference>
<dbReference type="InterPro" id="IPR001227">
    <property type="entry name" value="Ac_transferase_dom_sf"/>
</dbReference>
<dbReference type="Gene3D" id="3.40.366.10">
    <property type="entry name" value="Malonyl-Coenzyme A Acyl Carrier Protein, domain 2"/>
    <property type="match status" value="1"/>
</dbReference>
<reference evidence="12 13" key="1">
    <citation type="submission" date="2024-03" db="EMBL/GenBank/DDBJ databases">
        <title>A high-quality draft genome sequence of Diaporthe vaccinii, a causative agent of upright dieback and viscid rot disease in cranberry plants.</title>
        <authorList>
            <person name="Sarrasin M."/>
            <person name="Lang B.F."/>
            <person name="Burger G."/>
        </authorList>
    </citation>
    <scope>NUCLEOTIDE SEQUENCE [LARGE SCALE GENOMIC DNA]</scope>
    <source>
        <strain evidence="12 13">IS7</strain>
    </source>
</reference>
<feature type="active site" description="Proton acceptor; for dehydratase activity" evidence="8">
    <location>
        <position position="1039"/>
    </location>
</feature>
<dbReference type="Pfam" id="PF21089">
    <property type="entry name" value="PKS_DH_N"/>
    <property type="match status" value="1"/>
</dbReference>
<dbReference type="SUPFAM" id="SSF52151">
    <property type="entry name" value="FabD/lysophospholipase-like"/>
    <property type="match status" value="1"/>
</dbReference>
<evidence type="ECO:0000256" key="2">
    <source>
        <dbReference type="ARBA" id="ARBA00022553"/>
    </source>
</evidence>
<dbReference type="SUPFAM" id="SSF53901">
    <property type="entry name" value="Thiolase-like"/>
    <property type="match status" value="1"/>
</dbReference>
<dbReference type="SMART" id="SM00829">
    <property type="entry name" value="PKS_ER"/>
    <property type="match status" value="1"/>
</dbReference>
<evidence type="ECO:0000259" key="11">
    <source>
        <dbReference type="PROSITE" id="PS52019"/>
    </source>
</evidence>
<dbReference type="PROSITE" id="PS52019">
    <property type="entry name" value="PKS_MFAS_DH"/>
    <property type="match status" value="1"/>
</dbReference>
<evidence type="ECO:0000313" key="12">
    <source>
        <dbReference type="EMBL" id="KAL2284447.1"/>
    </source>
</evidence>
<dbReference type="SMART" id="SM00823">
    <property type="entry name" value="PKS_PP"/>
    <property type="match status" value="1"/>
</dbReference>
<dbReference type="InterPro" id="IPR020807">
    <property type="entry name" value="PKS_DH"/>
</dbReference>
<dbReference type="InterPro" id="IPR057326">
    <property type="entry name" value="KR_dom"/>
</dbReference>
<dbReference type="InterPro" id="IPR049900">
    <property type="entry name" value="PKS_mFAS_DH"/>
</dbReference>
<feature type="active site" description="Proton donor; for dehydratase activity" evidence="8">
    <location>
        <position position="1229"/>
    </location>
</feature>
<evidence type="ECO:0000256" key="8">
    <source>
        <dbReference type="PROSITE-ProRule" id="PRU01363"/>
    </source>
</evidence>
<dbReference type="InterPro" id="IPR014030">
    <property type="entry name" value="Ketoacyl_synth_N"/>
</dbReference>
<dbReference type="PROSITE" id="PS50075">
    <property type="entry name" value="CARRIER"/>
    <property type="match status" value="1"/>
</dbReference>
<dbReference type="InterPro" id="IPR014031">
    <property type="entry name" value="Ketoacyl_synth_C"/>
</dbReference>
<dbReference type="CDD" id="cd02440">
    <property type="entry name" value="AdoMet_MTases"/>
    <property type="match status" value="1"/>
</dbReference>
<dbReference type="InterPro" id="IPR050091">
    <property type="entry name" value="PKS_NRPS_Biosynth_Enz"/>
</dbReference>
<dbReference type="InterPro" id="IPR009081">
    <property type="entry name" value="PP-bd_ACP"/>
</dbReference>
<evidence type="ECO:0000259" key="9">
    <source>
        <dbReference type="PROSITE" id="PS50075"/>
    </source>
</evidence>
<keyword evidence="1" id="KW-0596">Phosphopantetheine</keyword>
<evidence type="ECO:0000256" key="1">
    <source>
        <dbReference type="ARBA" id="ARBA00022450"/>
    </source>
</evidence>
<dbReference type="InterPro" id="IPR020843">
    <property type="entry name" value="ER"/>
</dbReference>
<dbReference type="PROSITE" id="PS52004">
    <property type="entry name" value="KS3_2"/>
    <property type="match status" value="1"/>
</dbReference>
<dbReference type="Pfam" id="PF08242">
    <property type="entry name" value="Methyltransf_12"/>
    <property type="match status" value="1"/>
</dbReference>
<gene>
    <name evidence="12" type="ORF">FJTKL_08854</name>
</gene>
<dbReference type="InterPro" id="IPR029063">
    <property type="entry name" value="SAM-dependent_MTases_sf"/>
</dbReference>
<dbReference type="InterPro" id="IPR016035">
    <property type="entry name" value="Acyl_Trfase/lysoPLipase"/>
</dbReference>
<feature type="domain" description="Ketosynthase family 3 (KS3)" evidence="10">
    <location>
        <begin position="19"/>
        <end position="442"/>
    </location>
</feature>
<dbReference type="SUPFAM" id="SSF53335">
    <property type="entry name" value="S-adenosyl-L-methionine-dependent methyltransferases"/>
    <property type="match status" value="1"/>
</dbReference>
<dbReference type="InterPro" id="IPR011032">
    <property type="entry name" value="GroES-like_sf"/>
</dbReference>
<dbReference type="Pfam" id="PF02801">
    <property type="entry name" value="Ketoacyl-synt_C"/>
    <property type="match status" value="1"/>
</dbReference>
<dbReference type="CDD" id="cd05195">
    <property type="entry name" value="enoyl_red"/>
    <property type="match status" value="1"/>
</dbReference>
<dbReference type="Pfam" id="PF00698">
    <property type="entry name" value="Acyl_transf_1"/>
    <property type="match status" value="1"/>
</dbReference>
<dbReference type="InterPro" id="IPR014043">
    <property type="entry name" value="Acyl_transferase_dom"/>
</dbReference>
<dbReference type="Proteomes" id="UP001600888">
    <property type="component" value="Unassembled WGS sequence"/>
</dbReference>
<evidence type="ECO:0000256" key="5">
    <source>
        <dbReference type="ARBA" id="ARBA00023002"/>
    </source>
</evidence>
<evidence type="ECO:0000313" key="13">
    <source>
        <dbReference type="Proteomes" id="UP001600888"/>
    </source>
</evidence>
<dbReference type="SUPFAM" id="SSF50129">
    <property type="entry name" value="GroES-like"/>
    <property type="match status" value="1"/>
</dbReference>
<dbReference type="Gene3D" id="3.30.70.3290">
    <property type="match status" value="1"/>
</dbReference>
<keyword evidence="6" id="KW-0511">Multifunctional enzyme</keyword>
<dbReference type="InterPro" id="IPR042104">
    <property type="entry name" value="PKS_dehydratase_sf"/>
</dbReference>
<dbReference type="InterPro" id="IPR056501">
    <property type="entry name" value="NAD-bd_HRPKS_sdrA"/>
</dbReference>
<dbReference type="InterPro" id="IPR049551">
    <property type="entry name" value="PKS_DH_C"/>
</dbReference>
<feature type="region of interest" description="N-terminal hotdog fold" evidence="8">
    <location>
        <begin position="1007"/>
        <end position="1140"/>
    </location>
</feature>
<evidence type="ECO:0008006" key="14">
    <source>
        <dbReference type="Google" id="ProtNLM"/>
    </source>
</evidence>
<sequence length="2624" mass="284475">MGSITETSLPEAGLGLQAADDIAVVGYSFKLPQSIDDDYSFWEVLQDRRNLSTEWPASRVNIDSFLDGKSHTFNGRRGHFIDDDVAAFDAPFFSVTSKEAKAMDPMQRWTLEASYRAFEKAGIPVQSLKGSRTAVFSASMLEDYMRMSAMDPDNAERTAVTGCTVACVIPNRVSWYFDLQGPSIHCNTACSSSLSAVDMACKSIKAGDATCALVTGSNLLLDPAIFQLLSDQKFLSPDGVCYSFDHRANGYARGEGIVALVLKPVATAVQDGDMIRAVIRSIGSNQDGRSPVLTQPSPQAQEDLIRHVYKQAGLSLDETRYVEAHGTGTPVGDPIEMKAIGRVFRKARSAEEPLYVGSVKANIGHLEGASALASMVKSILILEKGVIPPNALFEKINPDIDVDFYHTEVPTECVSWPASGLRRVSVNSFGFGGSNTHVVLDDAYHYLRERHLSGNHCTSPVPGTSPRKPIANGNGTSHTDAVVNGKVNGNGTPHLLDGSYAGHQLNGTNGNGSTTKDPVNGLGVAQGIGSLPRMMIWTAADENAVKRTVGVYQKYYQERVSGNPEKLDRLAHTLASRRSHMLWRNYAIVADGPEIQGGKALSPAKPIRSSAEAGLAFVFTGQGAQYADMGHDLVQYPVFSDALRRVDDVYADLGCTWSIFDELRRSENINKPEYAQPLSTAIQLALVELLKSFGVNPKAVIGHSSGEIAAAYATGALSLVSACKVSYYRGRLAGKLRSANASSPGAMISINLAEGQVPAFLENIKATDVCVACINSPLNCTLSGPEASIDAVKTEADKTGIFAQKLKTGVAYHSPSMLEIADEYLSLMGNLEGAGRQDAKARAAIPMVSSVTGRSIRPAELAKGQYWVDNMVSPVRFADAVQVLTQESAKLKVGLGNITDLVEVGPHPALKRPISDTINQEGNGKKQIRYSSALHRSQPPIQTTLELMGQLFCYGHSVSVSAVNQHSTDRKPAFLVDCPEYPFDHSNKYWAESRISRDYRLRGTVKGETLGVRVSDWNELEPRWRNFLSIDSIPFAGHHMISDTVVYPAAGMLIMAIEAVQQMVPADRVVAGYFVREATFISPIIIEETWEDRTETSLTLRPVGQFGDDSTQFETTIFSYRNGQWTECSRATIKVDYAESVTEDDVDDERRLAEEDVKRQHKQVTQSCDKPVDSNVHYSYASEQGLQYGDWFSILQDIRWDNKLSAVGRVDVSKKRYQTSSLVHPAVLDTAFHVLRVSAGSQPAANVPVRLEDAWFASSGWQHPQTSFVQWLATSNSAANGEVGRGEQGKLHALSDDGKVLCTIQKAVTAAVTTGAQEKETKLLYGVEWKPQLSLLEPKQLSAACRADSYTRDETVVLANHAKMCSALDLAAARTLKVVDHAKVPEGLVKHVEWMHHHVSTNMSAEARQEAETLSDSEVEARLSEVDNVLPAWKLYTECARKLPEMLAGGLDPLQVVFGSDLASIFYEDLFLNLCSDGRLGRLLDLASHENPGLRFLEVGAGTGGMTGHIIKALQEREARTGSPSFSEYTYTDISPAFFERAKSRWPDLQDRMTFKTLDLDRSVDSQGFEAGSYDYIVAASVLHATPHLEENIQSICKALKPGGRLILLEVINPDDIATNFMAGLVPGWWVAREEWRPHSAAIPEDLWDKCLRENGFSGNDVVIRDYENDKCHIMSIIISTAAGQPADVQEDSVKSGKVVFVIDDQEQGQQQELVDLVRGKVGLTGDQQADVSPFTLDGLEKTLTSVTEHDTVVCLAEANKPLLAHLTEGDFKSLQHLISHARNLLWVTSTSTEDSQYPDYSIMQGFFRTIRAEQSDSHIVTLAIEGKSDTAARADFIQKVFQSSFGPQHSDELEYVVTDGLLTTGRAVEDVSGNNTLRSLLSRQVQHKPWTEGPALQLSVGSLGNLDTLRFVEDVAHETELGPLEVEIDAKAWGLVPQDVQAAMGRLDGDDGLLGGDCAGVVVKIGHDCDASIKPGDRVWMMAPGCTRQFPRANVKNVFKIPDSMTFEAVTSVCVPTMTAYQALIEIGRLEEGDRVLVHSAADIMGQVAVQIARIQGAEVFATAATPEKRQFLTERLSIPKDHVFSSTTGQFAQGVMRVTRGEGVDVVYNSLPGDDAMRASCECMARNGRLIQIDHTNISANTTLPAALLARNISFSAVDVTELSPKVASRLLKKTTQLLEDGKIQQIQPVRVFNASEVEEAFKELQSGSSLGRVIVAAKPEDIVPQFTQEKRSWTFDENASYLIAGGSGGLGRAILNWMADRGAKHFIVPSRSGASSKAAADMIAQLEARGVNVVAPKCDVSDAASLGSLLDECSKTMPPIKGCINGAMVLQDAIMANMTFAQWELTMKSKVQTSWNLHRLLPKDMGFFILLASLAGVAGQMASANYAGGCTFQDALARYRVAQGQRAISLDIGWMRNVGIIAENSGYQRQRQSLNDMNPIDDTELLAVLALACDPENPLPTPTAPRAPGQVLFGLRTPAENMLQGLESPAVLDRPLFAGFSFIPGGGSQATGGGGGLQSSAAAADQGAGLLFRQAGDSGERVQVVLRALSAKLARAMSISPEDVEPGKALSAYGVDSLMAVELRNWVGREFGAAVAVFDIMGVPIASVADLVTARSGAVDK</sequence>
<dbReference type="InterPro" id="IPR036736">
    <property type="entry name" value="ACP-like_sf"/>
</dbReference>
<proteinExistence type="predicted"/>
<dbReference type="Gene3D" id="3.40.50.150">
    <property type="entry name" value="Vaccinia Virus protein VP39"/>
    <property type="match status" value="1"/>
</dbReference>
<organism evidence="12 13">
    <name type="scientific">Diaporthe vaccinii</name>
    <dbReference type="NCBI Taxonomy" id="105482"/>
    <lineage>
        <taxon>Eukaryota</taxon>
        <taxon>Fungi</taxon>
        <taxon>Dikarya</taxon>
        <taxon>Ascomycota</taxon>
        <taxon>Pezizomycotina</taxon>
        <taxon>Sordariomycetes</taxon>
        <taxon>Sordariomycetidae</taxon>
        <taxon>Diaporthales</taxon>
        <taxon>Diaporthaceae</taxon>
        <taxon>Diaporthe</taxon>
        <taxon>Diaporthe eres species complex</taxon>
    </lineage>
</organism>
<dbReference type="Pfam" id="PF13602">
    <property type="entry name" value="ADH_zinc_N_2"/>
    <property type="match status" value="1"/>
</dbReference>
<dbReference type="InterPro" id="IPR013968">
    <property type="entry name" value="PKS_KR"/>
</dbReference>
<keyword evidence="5" id="KW-0560">Oxidoreductase</keyword>
<dbReference type="Gene3D" id="3.90.180.10">
    <property type="entry name" value="Medium-chain alcohol dehydrogenases, catalytic domain"/>
    <property type="match status" value="1"/>
</dbReference>
<feature type="region of interest" description="C-terminal hotdog fold" evidence="8">
    <location>
        <begin position="1169"/>
        <end position="1318"/>
    </location>
</feature>
<dbReference type="Gene3D" id="3.10.129.110">
    <property type="entry name" value="Polyketide synthase dehydratase"/>
    <property type="match status" value="1"/>
</dbReference>
<keyword evidence="4" id="KW-0521">NADP</keyword>
<dbReference type="InterPro" id="IPR006162">
    <property type="entry name" value="Ppantetheine_attach_site"/>
</dbReference>
<dbReference type="Pfam" id="PF08659">
    <property type="entry name" value="KR"/>
    <property type="match status" value="1"/>
</dbReference>
<dbReference type="InterPro" id="IPR016039">
    <property type="entry name" value="Thiolase-like"/>
</dbReference>
<comment type="caution">
    <text evidence="12">The sequence shown here is derived from an EMBL/GenBank/DDBJ whole genome shotgun (WGS) entry which is preliminary data.</text>
</comment>
<dbReference type="InterPro" id="IPR032821">
    <property type="entry name" value="PKS_assoc"/>
</dbReference>
<accession>A0ABR4EPT6</accession>
<dbReference type="Pfam" id="PF23297">
    <property type="entry name" value="ACP_SdgA_C"/>
    <property type="match status" value="1"/>
</dbReference>
<dbReference type="Gene3D" id="3.40.47.10">
    <property type="match status" value="1"/>
</dbReference>
<dbReference type="InterPro" id="IPR036291">
    <property type="entry name" value="NAD(P)-bd_dom_sf"/>
</dbReference>
<name>A0ABR4EPT6_9PEZI</name>
<keyword evidence="2" id="KW-0597">Phosphoprotein</keyword>
<keyword evidence="7" id="KW-0012">Acyltransferase</keyword>
<dbReference type="InterPro" id="IPR020841">
    <property type="entry name" value="PKS_Beta-ketoAc_synthase_dom"/>
</dbReference>
<dbReference type="Pfam" id="PF23114">
    <property type="entry name" value="NAD-bd_HRPKS_sdrA"/>
    <property type="match status" value="1"/>
</dbReference>
<dbReference type="SMART" id="SM00825">
    <property type="entry name" value="PKS_KS"/>
    <property type="match status" value="1"/>
</dbReference>
<dbReference type="InterPro" id="IPR020806">
    <property type="entry name" value="PKS_PP-bd"/>
</dbReference>
<dbReference type="PANTHER" id="PTHR43775">
    <property type="entry name" value="FATTY ACID SYNTHASE"/>
    <property type="match status" value="1"/>
</dbReference>
<dbReference type="SUPFAM" id="SSF55048">
    <property type="entry name" value="Probable ACP-binding domain of malonyl-CoA ACP transacylase"/>
    <property type="match status" value="1"/>
</dbReference>
<evidence type="ECO:0000256" key="7">
    <source>
        <dbReference type="ARBA" id="ARBA00023315"/>
    </source>
</evidence>
<dbReference type="SUPFAM" id="SSF47336">
    <property type="entry name" value="ACP-like"/>
    <property type="match status" value="1"/>
</dbReference>
<keyword evidence="3" id="KW-0808">Transferase</keyword>
<protein>
    <recommendedName>
        <fullName evidence="14">Polyketide synthase</fullName>
    </recommendedName>
</protein>
<dbReference type="InterPro" id="IPR049552">
    <property type="entry name" value="PKS_DH_N"/>
</dbReference>
<evidence type="ECO:0000256" key="6">
    <source>
        <dbReference type="ARBA" id="ARBA00023268"/>
    </source>
</evidence>
<dbReference type="Pfam" id="PF14765">
    <property type="entry name" value="PS-DH"/>
    <property type="match status" value="1"/>
</dbReference>
<dbReference type="Pfam" id="PF00109">
    <property type="entry name" value="ketoacyl-synt"/>
    <property type="match status" value="1"/>
</dbReference>
<dbReference type="InterPro" id="IPR016036">
    <property type="entry name" value="Malonyl_transacylase_ACP-bd"/>
</dbReference>
<dbReference type="Pfam" id="PF16197">
    <property type="entry name" value="KAsynt_C_assoc"/>
    <property type="match status" value="1"/>
</dbReference>
<evidence type="ECO:0000256" key="3">
    <source>
        <dbReference type="ARBA" id="ARBA00022679"/>
    </source>
</evidence>
<dbReference type="SMART" id="SM00822">
    <property type="entry name" value="PKS_KR"/>
    <property type="match status" value="1"/>
</dbReference>
<dbReference type="EMBL" id="JBAWTH010000036">
    <property type="protein sequence ID" value="KAL2284447.1"/>
    <property type="molecule type" value="Genomic_DNA"/>
</dbReference>
<dbReference type="Gene3D" id="1.10.1200.10">
    <property type="entry name" value="ACP-like"/>
    <property type="match status" value="1"/>
</dbReference>
<dbReference type="PROSITE" id="PS00012">
    <property type="entry name" value="PHOSPHOPANTETHEINE"/>
    <property type="match status" value="1"/>
</dbReference>
<dbReference type="Gene3D" id="3.40.50.720">
    <property type="entry name" value="NAD(P)-binding Rossmann-like Domain"/>
    <property type="match status" value="1"/>
</dbReference>
<evidence type="ECO:0000256" key="4">
    <source>
        <dbReference type="ARBA" id="ARBA00022857"/>
    </source>
</evidence>
<feature type="domain" description="PKS/mFAS DH" evidence="11">
    <location>
        <begin position="1007"/>
        <end position="1318"/>
    </location>
</feature>
<evidence type="ECO:0000259" key="10">
    <source>
        <dbReference type="PROSITE" id="PS52004"/>
    </source>
</evidence>
<dbReference type="CDD" id="cd00833">
    <property type="entry name" value="PKS"/>
    <property type="match status" value="1"/>
</dbReference>
<keyword evidence="13" id="KW-1185">Reference proteome</keyword>
<feature type="domain" description="Carrier" evidence="9">
    <location>
        <begin position="2539"/>
        <end position="2622"/>
    </location>
</feature>